<dbReference type="PANTHER" id="PTHR10887">
    <property type="entry name" value="DNA2/NAM7 HELICASE FAMILY"/>
    <property type="match status" value="1"/>
</dbReference>
<dbReference type="Pfam" id="PF13086">
    <property type="entry name" value="AAA_11"/>
    <property type="match status" value="1"/>
</dbReference>
<dbReference type="FunFam" id="3.40.50.300:FF:000097">
    <property type="entry name" value="Regulator of nonsense transcripts 1"/>
    <property type="match status" value="1"/>
</dbReference>
<keyword evidence="10 12" id="KW-0862">Zinc</keyword>
<dbReference type="GO" id="GO:0016787">
    <property type="term" value="F:hydrolase activity"/>
    <property type="evidence" value="ECO:0007669"/>
    <property type="project" value="UniProtKB-KW"/>
</dbReference>
<evidence type="ECO:0000256" key="8">
    <source>
        <dbReference type="ARBA" id="ARBA00022801"/>
    </source>
</evidence>
<dbReference type="KEGG" id="apln:108741800"/>
<feature type="region of interest" description="CC/SHH/C" evidence="12">
    <location>
        <begin position="139"/>
        <end position="167"/>
    </location>
</feature>
<dbReference type="GeneID" id="108741800"/>
<dbReference type="FunFam" id="2.40.30.230:FF:000001">
    <property type="entry name" value="Regulator of nonsense transcripts 1"/>
    <property type="match status" value="1"/>
</dbReference>
<dbReference type="InterPro" id="IPR040812">
    <property type="entry name" value="UPF1_1B_dom"/>
</dbReference>
<keyword evidence="7 12" id="KW-0863">Zinc-finger</keyword>
<dbReference type="GO" id="GO:1903313">
    <property type="term" value="P:positive regulation of mRNA metabolic process"/>
    <property type="evidence" value="ECO:0007669"/>
    <property type="project" value="UniProtKB-ARBA"/>
</dbReference>
<feature type="region of interest" description="Disordered" evidence="13">
    <location>
        <begin position="1017"/>
        <end position="1127"/>
    </location>
</feature>
<dbReference type="GO" id="GO:0003723">
    <property type="term" value="F:RNA binding"/>
    <property type="evidence" value="ECO:0007669"/>
    <property type="project" value="InterPro"/>
</dbReference>
<dbReference type="Gene3D" id="6.10.140.1240">
    <property type="match status" value="1"/>
</dbReference>
<dbReference type="Pfam" id="PF04851">
    <property type="entry name" value="ResIII"/>
    <property type="match status" value="1"/>
</dbReference>
<dbReference type="InterPro" id="IPR041679">
    <property type="entry name" value="DNA2/NAM7-like_C"/>
</dbReference>
<dbReference type="InterPro" id="IPR041677">
    <property type="entry name" value="DNA2/NAM7_AAA_11"/>
</dbReference>
<dbReference type="CDD" id="cd18808">
    <property type="entry name" value="SF1_C_Upf1"/>
    <property type="match status" value="1"/>
</dbReference>
<dbReference type="GO" id="GO:0008270">
    <property type="term" value="F:zinc ion binding"/>
    <property type="evidence" value="ECO:0007669"/>
    <property type="project" value="UniProtKB-UniRule"/>
</dbReference>
<dbReference type="CDD" id="cd21400">
    <property type="entry name" value="ZBD_UPF1-like"/>
    <property type="match status" value="1"/>
</dbReference>
<keyword evidence="15" id="KW-1185">Reference proteome</keyword>
<keyword evidence="6" id="KW-0547">Nucleotide-binding</keyword>
<evidence type="ECO:0000256" key="5">
    <source>
        <dbReference type="ARBA" id="ARBA00022723"/>
    </source>
</evidence>
<keyword evidence="8" id="KW-0378">Hydrolase</keyword>
<evidence type="ECO:0000256" key="7">
    <source>
        <dbReference type="ARBA" id="ARBA00022771"/>
    </source>
</evidence>
<accession>A0A7F5R132</accession>
<feature type="compositionally biased region" description="Low complexity" evidence="13">
    <location>
        <begin position="1017"/>
        <end position="1031"/>
    </location>
</feature>
<evidence type="ECO:0000256" key="13">
    <source>
        <dbReference type="SAM" id="MobiDB-lite"/>
    </source>
</evidence>
<dbReference type="Gene3D" id="2.40.30.230">
    <property type="match status" value="1"/>
</dbReference>
<dbReference type="CDD" id="cd18039">
    <property type="entry name" value="DEXXQc_UPF1"/>
    <property type="match status" value="1"/>
</dbReference>
<keyword evidence="5 12" id="KW-0479">Metal-binding</keyword>
<feature type="region of interest" description="C3H" evidence="12">
    <location>
        <begin position="125"/>
        <end position="157"/>
    </location>
</feature>
<dbReference type="Proteomes" id="UP000192223">
    <property type="component" value="Unplaced"/>
</dbReference>
<dbReference type="GO" id="GO:0003678">
    <property type="term" value="F:DNA helicase activity"/>
    <property type="evidence" value="ECO:0007669"/>
    <property type="project" value="UniProtKB-EC"/>
</dbReference>
<comment type="subcellular location">
    <subcellularLocation>
        <location evidence="1">Cytoplasm</location>
        <location evidence="1">Cytoplasmic ribonucleoprotein granule</location>
    </subcellularLocation>
</comment>
<protein>
    <recommendedName>
        <fullName evidence="3">DNA helicase</fullName>
        <ecNumber evidence="3">3.6.4.12</ecNumber>
    </recommendedName>
</protein>
<proteinExistence type="inferred from homology"/>
<evidence type="ECO:0000256" key="11">
    <source>
        <dbReference type="ARBA" id="ARBA00022840"/>
    </source>
</evidence>
<dbReference type="GO" id="GO:0036464">
    <property type="term" value="C:cytoplasmic ribonucleoprotein granule"/>
    <property type="evidence" value="ECO:0007669"/>
    <property type="project" value="UniProtKB-SubCell"/>
</dbReference>
<dbReference type="RefSeq" id="XP_025831409.1">
    <property type="nucleotide sequence ID" value="XM_025975624.1"/>
</dbReference>
<dbReference type="InterPro" id="IPR018999">
    <property type="entry name" value="UPF1_CH/ZBD"/>
</dbReference>
<sequence length="1127" mass="127027">MSVDAYGPSSQTLTFLDTEEADLIGADTQGSECDFTDFTLPSQTQASQHDHNNTQISNQVIFVYAPFLWLFLFHNLVALQVNGLSSKNNAIANKIASATAALGDLQFEEDDEEFYNSKELPDYACKYCGIHEPNCVVMCNACKKWFCNGRGNTSGSHIINHLVRAKHKEVTLHKDGPLGETILECYSCGVRNVFVLGFIPAKADSVVVLLCRQPCAAQNSLKDMNWEQEQWKPLISDRCFLTWLVKIPSEQEQLRARQITAQQINKLEELWKENVDATFQDLEKPGVDEEPQQVLLRYEDGYQYQNIFGPLVKLEADYDKRLKESQTQENIEVRWDVGLNKKTIAYFTLAKQDGDMKLMHGDELRLRYVGEMHKAWSGVGHVIKVPDNYGEDIGIELKNGIGAPTDCHSNFVVDFIWKSTSFDRMQLALRKFAVDDSSVSAYIYHRLLGHEVEEVLFRCHLPKHFSAPNLPDLNRSQVYAVKHALQRPLSLIQGPPGTGKTVTSATIVYQLVKQNGGPVLVCAPSNTAVDQLTEKIHRTNLKVVRLCAKSREAIDSPVSFLALHNQIRKMETNTELQKLQQLKDETGELSSVDEKRYRMLKKCAEKELLEAADVICCTCVGAGDPRLVRLKFHSILIDESMQATEPECMVPVVLGVKQLILVGDHCQLGPVVMCKKAARAGLSQSLFERLVVLGIRPFRLEVQYRMHPELSRFPSNFFYEGSLQNGVCADERKLAKVDFPWPVIDRPMFFYVTQGQEEIAGSGTSYLNRTEAANVEKIATRFLKSGIKPEQIGIITPYEGQRAYLVQYMQYQGSLHNRLYQEIEVASVDAFQGREKDIIIMSCVRSNEHQGIGFLNDPRRLNVALTRAKYGIIIAGNPKVLSKQPLWNHLLAFYKEQKVLVEGPLANLKESLIQFAKPKKLINSENPGSHFMSTSMFDAREAMVPGSVYDRTNSSVNGGNQFNYQRGAVPLDMFSRTHDPISYISPERAQAALSNLPVPVGMFMNMAHIPPRFFNQHQQALQARQAQAQNSRARKAPVRQKNYRGLSQEHTQPFSQTLQLTQGMSQPGLSQAGFSLSQPGLSQPELSQDPYMNEYQSQMDGLLSQDSTYQGDRSAFYQPNAQFSQPY</sequence>
<dbReference type="Pfam" id="PF13087">
    <property type="entry name" value="AAA_12"/>
    <property type="match status" value="1"/>
</dbReference>
<dbReference type="InterPro" id="IPR006935">
    <property type="entry name" value="Helicase/UvrB_N"/>
</dbReference>
<dbReference type="Gene3D" id="3.40.50.300">
    <property type="entry name" value="P-loop containing nucleotide triphosphate hydrolases"/>
    <property type="match status" value="2"/>
</dbReference>
<dbReference type="CTD" id="5976"/>
<feature type="compositionally biased region" description="Polar residues" evidence="13">
    <location>
        <begin position="1094"/>
        <end position="1127"/>
    </location>
</feature>
<dbReference type="Pfam" id="PF18141">
    <property type="entry name" value="UPF1_1B_dom"/>
    <property type="match status" value="1"/>
</dbReference>
<dbReference type="PANTHER" id="PTHR10887:SF364">
    <property type="entry name" value="REGULATOR OF NONSENSE TRANSCRIPTS 1"/>
    <property type="match status" value="1"/>
</dbReference>
<evidence type="ECO:0000259" key="14">
    <source>
        <dbReference type="PROSITE" id="PS51997"/>
    </source>
</evidence>
<feature type="compositionally biased region" description="Basic residues" evidence="13">
    <location>
        <begin position="1032"/>
        <end position="1042"/>
    </location>
</feature>
<dbReference type="GO" id="GO:0000184">
    <property type="term" value="P:nuclear-transcribed mRNA catabolic process, nonsense-mediated decay"/>
    <property type="evidence" value="ECO:0007669"/>
    <property type="project" value="InterPro"/>
</dbReference>
<evidence type="ECO:0000313" key="15">
    <source>
        <dbReference type="Proteomes" id="UP000192223"/>
    </source>
</evidence>
<reference evidence="16 17" key="1">
    <citation type="submission" date="2025-04" db="UniProtKB">
        <authorList>
            <consortium name="RefSeq"/>
        </authorList>
    </citation>
    <scope>IDENTIFICATION</scope>
    <source>
        <tissue evidence="16 17">Entire body</tissue>
    </source>
</reference>
<evidence type="ECO:0000256" key="2">
    <source>
        <dbReference type="ARBA" id="ARBA00007913"/>
    </source>
</evidence>
<comment type="similarity">
    <text evidence="2">Belongs to the DNA2/NAM7 helicase family.</text>
</comment>
<dbReference type="Pfam" id="PF09416">
    <property type="entry name" value="UPF1_Zn_bind"/>
    <property type="match status" value="1"/>
</dbReference>
<dbReference type="InterPro" id="IPR047187">
    <property type="entry name" value="SF1_C_Upf1"/>
</dbReference>
<evidence type="ECO:0000256" key="1">
    <source>
        <dbReference type="ARBA" id="ARBA00004331"/>
    </source>
</evidence>
<keyword evidence="11" id="KW-0067">ATP-binding</keyword>
<evidence type="ECO:0000313" key="16">
    <source>
        <dbReference type="RefSeq" id="XP_025831409.1"/>
    </source>
</evidence>
<dbReference type="AlphaFoldDB" id="A0A7F5R132"/>
<evidence type="ECO:0000256" key="9">
    <source>
        <dbReference type="ARBA" id="ARBA00022806"/>
    </source>
</evidence>
<feature type="region of interest" description="C4" evidence="12">
    <location>
        <begin position="185"/>
        <end position="215"/>
    </location>
</feature>
<evidence type="ECO:0000256" key="3">
    <source>
        <dbReference type="ARBA" id="ARBA00012551"/>
    </source>
</evidence>
<dbReference type="GO" id="GO:0003677">
    <property type="term" value="F:DNA binding"/>
    <property type="evidence" value="ECO:0007669"/>
    <property type="project" value="InterPro"/>
</dbReference>
<dbReference type="PROSITE" id="PS51997">
    <property type="entry name" value="UPF1_CH_RICH"/>
    <property type="match status" value="1"/>
</dbReference>
<feature type="compositionally biased region" description="Polar residues" evidence="13">
    <location>
        <begin position="1048"/>
        <end position="1086"/>
    </location>
</feature>
<dbReference type="SUPFAM" id="SSF52540">
    <property type="entry name" value="P-loop containing nucleoside triphosphate hydrolases"/>
    <property type="match status" value="1"/>
</dbReference>
<keyword evidence="9" id="KW-0347">Helicase</keyword>
<dbReference type="GO" id="GO:0005524">
    <property type="term" value="F:ATP binding"/>
    <property type="evidence" value="ECO:0007669"/>
    <property type="project" value="UniProtKB-KW"/>
</dbReference>
<dbReference type="InterPro" id="IPR045055">
    <property type="entry name" value="DNA2/NAM7-like"/>
</dbReference>
<feature type="domain" description="Upf1" evidence="14">
    <location>
        <begin position="117"/>
        <end position="274"/>
    </location>
</feature>
<dbReference type="InterPro" id="IPR027417">
    <property type="entry name" value="P-loop_NTPase"/>
</dbReference>
<dbReference type="CDD" id="cd21407">
    <property type="entry name" value="1B_UPF1-like"/>
    <property type="match status" value="1"/>
</dbReference>
<gene>
    <name evidence="16 17" type="primary">LOC108741800</name>
</gene>
<dbReference type="GO" id="GO:0003724">
    <property type="term" value="F:RNA helicase activity"/>
    <property type="evidence" value="ECO:0007669"/>
    <property type="project" value="InterPro"/>
</dbReference>
<dbReference type="OrthoDB" id="6513042at2759"/>
<organism evidence="15 17">
    <name type="scientific">Agrilus planipennis</name>
    <name type="common">Emerald ash borer</name>
    <name type="synonym">Agrilus marcopoli</name>
    <dbReference type="NCBI Taxonomy" id="224129"/>
    <lineage>
        <taxon>Eukaryota</taxon>
        <taxon>Metazoa</taxon>
        <taxon>Ecdysozoa</taxon>
        <taxon>Arthropoda</taxon>
        <taxon>Hexapoda</taxon>
        <taxon>Insecta</taxon>
        <taxon>Pterygota</taxon>
        <taxon>Neoptera</taxon>
        <taxon>Endopterygota</taxon>
        <taxon>Coleoptera</taxon>
        <taxon>Polyphaga</taxon>
        <taxon>Elateriformia</taxon>
        <taxon>Buprestoidea</taxon>
        <taxon>Buprestidae</taxon>
        <taxon>Agrilinae</taxon>
        <taxon>Agrilus</taxon>
    </lineage>
</organism>
<evidence type="ECO:0000256" key="6">
    <source>
        <dbReference type="ARBA" id="ARBA00022741"/>
    </source>
</evidence>
<dbReference type="EC" id="3.6.4.12" evidence="3"/>
<name>A0A7F5R132_AGRPL</name>
<evidence type="ECO:0000256" key="4">
    <source>
        <dbReference type="ARBA" id="ARBA00022490"/>
    </source>
</evidence>
<evidence type="ECO:0000256" key="10">
    <source>
        <dbReference type="ARBA" id="ARBA00022833"/>
    </source>
</evidence>
<dbReference type="RefSeq" id="XP_025831410.1">
    <property type="nucleotide sequence ID" value="XM_025975625.1"/>
</dbReference>
<evidence type="ECO:0000313" key="17">
    <source>
        <dbReference type="RefSeq" id="XP_025831410.1"/>
    </source>
</evidence>
<keyword evidence="4" id="KW-0963">Cytoplasm</keyword>
<evidence type="ECO:0000256" key="12">
    <source>
        <dbReference type="PROSITE-ProRule" id="PRU01341"/>
    </source>
</evidence>